<dbReference type="SUPFAM" id="SSF52047">
    <property type="entry name" value="RNI-like"/>
    <property type="match status" value="1"/>
</dbReference>
<dbReference type="InterPro" id="IPR024779">
    <property type="entry name" value="2OGFeDO_JBP1/TET_oxygenase_dom"/>
</dbReference>
<feature type="region of interest" description="Disordered" evidence="6">
    <location>
        <begin position="877"/>
        <end position="903"/>
    </location>
</feature>
<name>B0D4R7_LACBS</name>
<dbReference type="STRING" id="486041.B0D4R7"/>
<dbReference type="EMBL" id="DS547097">
    <property type="protein sequence ID" value="EDR10609.1"/>
    <property type="molecule type" value="Genomic_DNA"/>
</dbReference>
<dbReference type="Gene3D" id="3.80.10.10">
    <property type="entry name" value="Ribonuclease Inhibitor"/>
    <property type="match status" value="1"/>
</dbReference>
<dbReference type="OrthoDB" id="3005567at2759"/>
<dbReference type="Gene3D" id="3.60.130.30">
    <property type="match status" value="1"/>
</dbReference>
<dbReference type="GO" id="GO:0051213">
    <property type="term" value="F:dioxygenase activity"/>
    <property type="evidence" value="ECO:0007669"/>
    <property type="project" value="UniProtKB-KW"/>
</dbReference>
<sequence>MVSADNLNLDVLELIFAHLSGNDLSSVALVSRSFLAGVIPRLYNTLSYRLRQGKGYALGQVTSPFAVLRTHPELAIHVRNIGQITRHLLSMTLKPSSEIRYAPPVMPNLSCPHPEFIRECSNAIDICHNLTKFKCTGANILPCFVKSLQGKPRLEGLRVNANLSTDQSKILIQLQKLKTLTLEYASWNVVDVLPVWITSLKQTLTSLTLYMTSELNENTLEAILSELPDLRALHVVGCQRCDHVVVLRLVSYTPLLESLSLTTTESTRPLCLPAPPLHHLRNLAFDTRYSLSPSPSPNVLSTILTHLKSSAPPLTSFTIKLPERKVTIGHPFITQLLEAHSHTLRRLAFLDCGIGLDSINEISKQCVHLERLDVAIPARDILSFTASIARSYSLRVVVDVENHVDHGIRQSLTQDNIRYMMASVRSLRKVVSITDRRVWTGRQNTFNNIIEVTLERKLPHTSDCGAFNCSNWRKVATNLPALWISGDLPIVHLAANACFSNQTHLEPVSGSMAICTNTSGRDLRPEFPFEFESVIDISEPWACRKLSEFYGAYFCQVRDVLSQLTVDDTLFLVSCGPGSERGPLLIGNEDSYFDLWPGSRPGSLAMAVERCKAKVQLIVPARRPRWVNSHWRLPTVGTLTQHQRQGIVNGVFDLDHVSNLANLDASLHNATDKYAMFAVTCSHEFLDLYIKHITSENEKWAALHSEGKVYTRELNLSDPSYRVPSYELVVLQPYHFLPDHSWLLFYNRARNGLVEGVTSCKIVNRVLRQTPFDDTSPTFPSFSSFPTLRESLQQMINPYLVILAAEIKFRRYNAAGGPDLPSVYDSLMRKTIEVADLLYFQPSGPSGPATNQFIRMDETSYNVPVNWGATATEMGVRTGAEGESGGSTAQQQRRSAAGGGTRRTDADYWRNMLSARDLLQPRVAVNLLNRLRRGGHLLKFKGFELISHDSSVGKLAPIFPSLAAMLQDLSSFKLTQEIADFLKAKFQATLHGTAQKTPFPLHWTLDLLDDCNGIVVVLVEAFKHPIRTTWDATRYCDTIGAALTGQNRKTEEKILNRYPPIYSPIVHKSSPFVVTDMHNNGLVWYLPDILSGARQLQIWKFLKILESALTIDDKATTNWRNHKMHYRPAEQCQQLKPGTVTLSPAWFQQGHESSEFKLEVSAQMKRGAVGAQWSLEMQESSALIGAILSIIHPQLYEQGMEALRRLETENGFVDDEEELYTALKHWTPPFSALSVISNRSTPVHRDTKGRNEWIDVLVPLGEKDSTGIMDFPGLGISIKYNPSTIVGVAGKVISHGAVFEGGERGCISYYMRNKVHESNFAVVASAPALPVTRSARVDPRKSTVLAPHPEEIYTCPIAQVKIATQESPSSRSIGPDPSSSPSLPPGCASLKAGQP</sequence>
<protein>
    <submittedName>
        <fullName evidence="8">Predicted protein</fullName>
    </submittedName>
</protein>
<dbReference type="HOGENOM" id="CLU_254672_0_0_1"/>
<accession>B0D4R7</accession>
<feature type="compositionally biased region" description="Low complexity" evidence="6">
    <location>
        <begin position="886"/>
        <end position="896"/>
    </location>
</feature>
<evidence type="ECO:0000313" key="8">
    <source>
        <dbReference type="EMBL" id="EDR10609.1"/>
    </source>
</evidence>
<evidence type="ECO:0000256" key="1">
    <source>
        <dbReference type="ARBA" id="ARBA00001954"/>
    </source>
</evidence>
<keyword evidence="5" id="KW-0408">Iron</keyword>
<dbReference type="Proteomes" id="UP000001194">
    <property type="component" value="Unassembled WGS sequence"/>
</dbReference>
<dbReference type="RefSeq" id="XP_001879059.1">
    <property type="nucleotide sequence ID" value="XM_001879024.1"/>
</dbReference>
<keyword evidence="3" id="KW-0223">Dioxygenase</keyword>
<proteinExistence type="predicted"/>
<feature type="region of interest" description="Disordered" evidence="6">
    <location>
        <begin position="1363"/>
        <end position="1395"/>
    </location>
</feature>
<keyword evidence="4" id="KW-0560">Oxidoreductase</keyword>
<evidence type="ECO:0000259" key="7">
    <source>
        <dbReference type="Pfam" id="PF12851"/>
    </source>
</evidence>
<feature type="domain" description="2OGFeDO JBP1/TET oxygenase" evidence="7">
    <location>
        <begin position="1167"/>
        <end position="1312"/>
    </location>
</feature>
<comment type="cofactor">
    <cofactor evidence="1">
        <name>Fe(2+)</name>
        <dbReference type="ChEBI" id="CHEBI:29033"/>
    </cofactor>
</comment>
<dbReference type="InterPro" id="IPR032675">
    <property type="entry name" value="LRR_dom_sf"/>
</dbReference>
<organism evidence="9">
    <name type="scientific">Laccaria bicolor (strain S238N-H82 / ATCC MYA-4686)</name>
    <name type="common">Bicoloured deceiver</name>
    <name type="synonym">Laccaria laccata var. bicolor</name>
    <dbReference type="NCBI Taxonomy" id="486041"/>
    <lineage>
        <taxon>Eukaryota</taxon>
        <taxon>Fungi</taxon>
        <taxon>Dikarya</taxon>
        <taxon>Basidiomycota</taxon>
        <taxon>Agaricomycotina</taxon>
        <taxon>Agaricomycetes</taxon>
        <taxon>Agaricomycetidae</taxon>
        <taxon>Agaricales</taxon>
        <taxon>Agaricineae</taxon>
        <taxon>Hydnangiaceae</taxon>
        <taxon>Laccaria</taxon>
    </lineage>
</organism>
<keyword evidence="9" id="KW-1185">Reference proteome</keyword>
<dbReference type="Pfam" id="PF12851">
    <property type="entry name" value="Tet_JBP"/>
    <property type="match status" value="1"/>
</dbReference>
<gene>
    <name evidence="8" type="ORF">LACBIDRAFT_325387</name>
</gene>
<evidence type="ECO:0000256" key="2">
    <source>
        <dbReference type="ARBA" id="ARBA00022723"/>
    </source>
</evidence>
<dbReference type="GeneID" id="6074547"/>
<evidence type="ECO:0000256" key="6">
    <source>
        <dbReference type="SAM" id="MobiDB-lite"/>
    </source>
</evidence>
<keyword evidence="2" id="KW-0479">Metal-binding</keyword>
<evidence type="ECO:0000256" key="4">
    <source>
        <dbReference type="ARBA" id="ARBA00023002"/>
    </source>
</evidence>
<reference evidence="8 9" key="1">
    <citation type="journal article" date="2008" name="Nature">
        <title>The genome of Laccaria bicolor provides insights into mycorrhizal symbiosis.</title>
        <authorList>
            <person name="Martin F."/>
            <person name="Aerts A."/>
            <person name="Ahren D."/>
            <person name="Brun A."/>
            <person name="Danchin E.G.J."/>
            <person name="Duchaussoy F."/>
            <person name="Gibon J."/>
            <person name="Kohler A."/>
            <person name="Lindquist E."/>
            <person name="Pereda V."/>
            <person name="Salamov A."/>
            <person name="Shapiro H.J."/>
            <person name="Wuyts J."/>
            <person name="Blaudez D."/>
            <person name="Buee M."/>
            <person name="Brokstein P."/>
            <person name="Canbaeck B."/>
            <person name="Cohen D."/>
            <person name="Courty P.E."/>
            <person name="Coutinho P.M."/>
            <person name="Delaruelle C."/>
            <person name="Detter J.C."/>
            <person name="Deveau A."/>
            <person name="DiFazio S."/>
            <person name="Duplessis S."/>
            <person name="Fraissinet-Tachet L."/>
            <person name="Lucic E."/>
            <person name="Frey-Klett P."/>
            <person name="Fourrey C."/>
            <person name="Feussner I."/>
            <person name="Gay G."/>
            <person name="Grimwood J."/>
            <person name="Hoegger P.J."/>
            <person name="Jain P."/>
            <person name="Kilaru S."/>
            <person name="Labbe J."/>
            <person name="Lin Y.C."/>
            <person name="Legue V."/>
            <person name="Le Tacon F."/>
            <person name="Marmeisse R."/>
            <person name="Melayah D."/>
            <person name="Montanini B."/>
            <person name="Muratet M."/>
            <person name="Nehls U."/>
            <person name="Niculita-Hirzel H."/>
            <person name="Oudot-Le Secq M.P."/>
            <person name="Peter M."/>
            <person name="Quesneville H."/>
            <person name="Rajashekar B."/>
            <person name="Reich M."/>
            <person name="Rouhier N."/>
            <person name="Schmutz J."/>
            <person name="Yin T."/>
            <person name="Chalot M."/>
            <person name="Henrissat B."/>
            <person name="Kuees U."/>
            <person name="Lucas S."/>
            <person name="Van de Peer Y."/>
            <person name="Podila G.K."/>
            <person name="Polle A."/>
            <person name="Pukkila P.J."/>
            <person name="Richardson P.M."/>
            <person name="Rouze P."/>
            <person name="Sanders I.R."/>
            <person name="Stajich J.E."/>
            <person name="Tunlid A."/>
            <person name="Tuskan G."/>
            <person name="Grigoriev I.V."/>
        </authorList>
    </citation>
    <scope>NUCLEOTIDE SEQUENCE [LARGE SCALE GENOMIC DNA]</scope>
    <source>
        <strain evidence="9">S238N-H82 / ATCC MYA-4686</strain>
    </source>
</reference>
<feature type="compositionally biased region" description="Low complexity" evidence="6">
    <location>
        <begin position="1367"/>
        <end position="1381"/>
    </location>
</feature>
<dbReference type="GO" id="GO:0046872">
    <property type="term" value="F:metal ion binding"/>
    <property type="evidence" value="ECO:0007669"/>
    <property type="project" value="UniProtKB-KW"/>
</dbReference>
<evidence type="ECO:0000256" key="3">
    <source>
        <dbReference type="ARBA" id="ARBA00022964"/>
    </source>
</evidence>
<evidence type="ECO:0000256" key="5">
    <source>
        <dbReference type="ARBA" id="ARBA00023004"/>
    </source>
</evidence>
<dbReference type="InParanoid" id="B0D4R7"/>
<dbReference type="CDD" id="cd09917">
    <property type="entry name" value="F-box_SF"/>
    <property type="match status" value="1"/>
</dbReference>
<dbReference type="KEGG" id="lbc:LACBIDRAFT_325387"/>
<evidence type="ECO:0000313" key="9">
    <source>
        <dbReference type="Proteomes" id="UP000001194"/>
    </source>
</evidence>